<evidence type="ECO:0000313" key="2">
    <source>
        <dbReference type="Proteomes" id="UP001165960"/>
    </source>
</evidence>
<name>A0ACC2TX83_9FUNG</name>
<dbReference type="Proteomes" id="UP001165960">
    <property type="component" value="Unassembled WGS sequence"/>
</dbReference>
<gene>
    <name evidence="1" type="ORF">DSO57_1036054</name>
</gene>
<sequence length="181" mass="20222">MGTMKLISVALLASAVLSASIDKVCTDIEAQHNYLRQRVPKYGSCFANSLSFEKVDHVCSPECKKLLPKAAREIRKKCPKLHLGKQELFQTKMISVLQWGDKGGACLMCKKMEGSDTRCIQALFDAHVSLLNTKSTANHCNPCTTELARKYAHRPFAIPTLYTHRISDPDVLLDRIVKDCL</sequence>
<proteinExistence type="predicted"/>
<comment type="caution">
    <text evidence="1">The sequence shown here is derived from an EMBL/GenBank/DDBJ whole genome shotgun (WGS) entry which is preliminary data.</text>
</comment>
<accession>A0ACC2TX83</accession>
<protein>
    <submittedName>
        <fullName evidence="1">Uncharacterized protein</fullName>
    </submittedName>
</protein>
<reference evidence="1" key="1">
    <citation type="submission" date="2022-04" db="EMBL/GenBank/DDBJ databases">
        <title>Genome of the entomopathogenic fungus Entomophthora muscae.</title>
        <authorList>
            <person name="Elya C."/>
            <person name="Lovett B.R."/>
            <person name="Lee E."/>
            <person name="Macias A.M."/>
            <person name="Hajek A.E."/>
            <person name="De Bivort B.L."/>
            <person name="Kasson M.T."/>
            <person name="De Fine Licht H.H."/>
            <person name="Stajich J.E."/>
        </authorList>
    </citation>
    <scope>NUCLEOTIDE SEQUENCE</scope>
    <source>
        <strain evidence="1">Berkeley</strain>
    </source>
</reference>
<evidence type="ECO:0000313" key="1">
    <source>
        <dbReference type="EMBL" id="KAJ9079373.1"/>
    </source>
</evidence>
<keyword evidence="2" id="KW-1185">Reference proteome</keyword>
<organism evidence="1 2">
    <name type="scientific">Entomophthora muscae</name>
    <dbReference type="NCBI Taxonomy" id="34485"/>
    <lineage>
        <taxon>Eukaryota</taxon>
        <taxon>Fungi</taxon>
        <taxon>Fungi incertae sedis</taxon>
        <taxon>Zoopagomycota</taxon>
        <taxon>Entomophthoromycotina</taxon>
        <taxon>Entomophthoromycetes</taxon>
        <taxon>Entomophthorales</taxon>
        <taxon>Entomophthoraceae</taxon>
        <taxon>Entomophthora</taxon>
    </lineage>
</organism>
<dbReference type="EMBL" id="QTSX02001755">
    <property type="protein sequence ID" value="KAJ9079373.1"/>
    <property type="molecule type" value="Genomic_DNA"/>
</dbReference>